<gene>
    <name evidence="8" type="ORF">L3Y34_004506</name>
</gene>
<keyword evidence="3" id="KW-0378">Hydrolase</keyword>
<feature type="active site" description="Phosphocysteine intermediate" evidence="5">
    <location>
        <position position="92"/>
    </location>
</feature>
<evidence type="ECO:0000256" key="4">
    <source>
        <dbReference type="ARBA" id="ARBA00022912"/>
    </source>
</evidence>
<dbReference type="GO" id="GO:0008138">
    <property type="term" value="F:protein tyrosine/serine/threonine phosphatase activity"/>
    <property type="evidence" value="ECO:0007669"/>
    <property type="project" value="InterPro"/>
</dbReference>
<dbReference type="FunFam" id="3.90.190.10:FF:000278">
    <property type="entry name" value="Protein CBG26392"/>
    <property type="match status" value="1"/>
</dbReference>
<proteinExistence type="inferred from homology"/>
<evidence type="ECO:0000256" key="5">
    <source>
        <dbReference type="PIRSR" id="PIRSR000941-50"/>
    </source>
</evidence>
<dbReference type="EMBL" id="CP090894">
    <property type="protein sequence ID" value="ULT95884.1"/>
    <property type="molecule type" value="Genomic_DNA"/>
</dbReference>
<dbReference type="GO" id="GO:0004725">
    <property type="term" value="F:protein tyrosine phosphatase activity"/>
    <property type="evidence" value="ECO:0007669"/>
    <property type="project" value="UniProtKB-EC"/>
</dbReference>
<organism evidence="8 9">
    <name type="scientific">Caenorhabditis briggsae</name>
    <dbReference type="NCBI Taxonomy" id="6238"/>
    <lineage>
        <taxon>Eukaryota</taxon>
        <taxon>Metazoa</taxon>
        <taxon>Ecdysozoa</taxon>
        <taxon>Nematoda</taxon>
        <taxon>Chromadorea</taxon>
        <taxon>Rhabditida</taxon>
        <taxon>Rhabditina</taxon>
        <taxon>Rhabditomorpha</taxon>
        <taxon>Rhabditoidea</taxon>
        <taxon>Rhabditidae</taxon>
        <taxon>Peloderinae</taxon>
        <taxon>Caenorhabditis</taxon>
    </lineage>
</organism>
<dbReference type="SUPFAM" id="SSF52799">
    <property type="entry name" value="(Phosphotyrosine protein) phosphatases II"/>
    <property type="match status" value="1"/>
</dbReference>
<dbReference type="Proteomes" id="UP000827892">
    <property type="component" value="Chromosome IV"/>
</dbReference>
<reference evidence="8 9" key="1">
    <citation type="submission" date="2022-05" db="EMBL/GenBank/DDBJ databases">
        <title>Chromosome-level reference genomes for two strains of Caenorhabditis briggsae: an improved platform for comparative genomics.</title>
        <authorList>
            <person name="Stevens L."/>
            <person name="Andersen E.C."/>
        </authorList>
    </citation>
    <scope>NUCLEOTIDE SEQUENCE [LARGE SCALE GENOMIC DNA]</scope>
    <source>
        <strain evidence="8">QX1410_ONT</strain>
        <tissue evidence="8">Whole-organism</tissue>
    </source>
</reference>
<dbReference type="AlphaFoldDB" id="A0AAE9AHU6"/>
<comment type="similarity">
    <text evidence="1">Belongs to the protein-tyrosine phosphatase family. Non-receptor class dual specificity subfamily.</text>
</comment>
<dbReference type="InterPro" id="IPR016278">
    <property type="entry name" value="DUSP12"/>
</dbReference>
<dbReference type="InterPro" id="IPR000340">
    <property type="entry name" value="Dual-sp_phosphatase_cat-dom"/>
</dbReference>
<evidence type="ECO:0000313" key="9">
    <source>
        <dbReference type="Proteomes" id="UP000827892"/>
    </source>
</evidence>
<feature type="domain" description="Tyrosine specific protein phosphatases" evidence="7">
    <location>
        <begin position="52"/>
        <end position="126"/>
    </location>
</feature>
<dbReference type="PANTHER" id="PTHR45848">
    <property type="entry name" value="DUAL SPECIFICITY PROTEIN PHOSPHATASE 12 FAMILY MEMBER"/>
    <property type="match status" value="1"/>
</dbReference>
<dbReference type="EC" id="3.1.3.48" evidence="2"/>
<evidence type="ECO:0000256" key="2">
    <source>
        <dbReference type="ARBA" id="ARBA00013064"/>
    </source>
</evidence>
<dbReference type="CDD" id="cd14498">
    <property type="entry name" value="DSP"/>
    <property type="match status" value="1"/>
</dbReference>
<keyword evidence="4" id="KW-0904">Protein phosphatase</keyword>
<sequence>MWKITENLYLAQLPMIVGPTSKAEFAKNNIERVVTLTTEPIPENKRLKDVDYKFIRLLDMPNEPILSNGLLEEALKFIDEGIESETNVVVHCLAAVSRSVSVCAAFLMYKNRWTMEKALNMIKGIRKFIGPNSGFLAQLKIWERCDMDFAPERYANLSIDIPGAFDADTKTIWRQPVLDDRTETRFKCRQCRKVIFSSDNIAHPQLSDLCQKYLIEPMEWLRITGVTCSINHSCGAKLGNFIATGSKCNGCNKFVKRWIFIDKSKIDKVEIGI</sequence>
<protein>
    <recommendedName>
        <fullName evidence="2">protein-tyrosine-phosphatase</fullName>
        <ecNumber evidence="2">3.1.3.48</ecNumber>
    </recommendedName>
</protein>
<dbReference type="PROSITE" id="PS50054">
    <property type="entry name" value="TYR_PHOSPHATASE_DUAL"/>
    <property type="match status" value="1"/>
</dbReference>
<accession>A0AAE9AHU6</accession>
<dbReference type="Gene3D" id="3.90.190.10">
    <property type="entry name" value="Protein tyrosine phosphatase superfamily"/>
    <property type="match status" value="1"/>
</dbReference>
<dbReference type="PANTHER" id="PTHR45848:SF4">
    <property type="entry name" value="DUAL SPECIFICITY PROTEIN PHOSPHATASE 12"/>
    <property type="match status" value="1"/>
</dbReference>
<dbReference type="InterPro" id="IPR029021">
    <property type="entry name" value="Prot-tyrosine_phosphatase-like"/>
</dbReference>
<dbReference type="InterPro" id="IPR000387">
    <property type="entry name" value="Tyr_Pase_dom"/>
</dbReference>
<dbReference type="Pfam" id="PF00782">
    <property type="entry name" value="DSPc"/>
    <property type="match status" value="1"/>
</dbReference>
<evidence type="ECO:0000259" key="7">
    <source>
        <dbReference type="PROSITE" id="PS50056"/>
    </source>
</evidence>
<dbReference type="PIRSF" id="PIRSF000941">
    <property type="entry name" value="DUSP12"/>
    <property type="match status" value="1"/>
</dbReference>
<dbReference type="InterPro" id="IPR020422">
    <property type="entry name" value="TYR_PHOSPHATASE_DUAL_dom"/>
</dbReference>
<dbReference type="SMART" id="SM00195">
    <property type="entry name" value="DSPc"/>
    <property type="match status" value="1"/>
</dbReference>
<dbReference type="PROSITE" id="PS50056">
    <property type="entry name" value="TYR_PHOSPHATASE_2"/>
    <property type="match status" value="1"/>
</dbReference>
<name>A0AAE9AHU6_CAEBR</name>
<evidence type="ECO:0000256" key="1">
    <source>
        <dbReference type="ARBA" id="ARBA00008601"/>
    </source>
</evidence>
<evidence type="ECO:0000256" key="3">
    <source>
        <dbReference type="ARBA" id="ARBA00022801"/>
    </source>
</evidence>
<evidence type="ECO:0000259" key="6">
    <source>
        <dbReference type="PROSITE" id="PS50054"/>
    </source>
</evidence>
<evidence type="ECO:0000313" key="8">
    <source>
        <dbReference type="EMBL" id="ULT95884.1"/>
    </source>
</evidence>
<feature type="domain" description="Tyrosine-protein phosphatase" evidence="6">
    <location>
        <begin position="1"/>
        <end position="148"/>
    </location>
</feature>